<dbReference type="InterPro" id="IPR000835">
    <property type="entry name" value="HTH_MarR-typ"/>
</dbReference>
<dbReference type="AlphaFoldDB" id="A0A437SXW2"/>
<dbReference type="GO" id="GO:0043565">
    <property type="term" value="F:sequence-specific DNA binding"/>
    <property type="evidence" value="ECO:0007669"/>
    <property type="project" value="InterPro"/>
</dbReference>
<dbReference type="RefSeq" id="WP_103661181.1">
    <property type="nucleotide sequence ID" value="NZ_ML136871.1"/>
</dbReference>
<comment type="caution">
    <text evidence="2">The sequence shown here is derived from an EMBL/GenBank/DDBJ whole genome shotgun (WGS) entry which is preliminary data.</text>
</comment>
<evidence type="ECO:0000313" key="3">
    <source>
        <dbReference type="Proteomes" id="UP000288291"/>
    </source>
</evidence>
<feature type="domain" description="HTH araC/xylS-type" evidence="1">
    <location>
        <begin position="28"/>
        <end position="127"/>
    </location>
</feature>
<dbReference type="InterPro" id="IPR018060">
    <property type="entry name" value="HTH_AraC"/>
</dbReference>
<dbReference type="PANTHER" id="PTHR33164">
    <property type="entry name" value="TRANSCRIPTIONAL REGULATOR, MARR FAMILY"/>
    <property type="match status" value="1"/>
</dbReference>
<sequence>MDVLLFSAVADNIKKEINHKCGLNLSQTRLLLYFAENDNSPLTMGRLAEGLNISLSTLSRQLQQARTKSYIEIVRSEKDSSKNVKLNEAGINKVKELQGFLIQIESNLFSSLTKHELSSFTKELEKVVEYSNAMELA</sequence>
<proteinExistence type="predicted"/>
<evidence type="ECO:0000313" key="2">
    <source>
        <dbReference type="EMBL" id="RVU71748.1"/>
    </source>
</evidence>
<dbReference type="GO" id="GO:0003700">
    <property type="term" value="F:DNA-binding transcription factor activity"/>
    <property type="evidence" value="ECO:0007669"/>
    <property type="project" value="InterPro"/>
</dbReference>
<dbReference type="Gene3D" id="1.10.10.10">
    <property type="entry name" value="Winged helix-like DNA-binding domain superfamily/Winged helix DNA-binding domain"/>
    <property type="match status" value="1"/>
</dbReference>
<organism evidence="2 3">
    <name type="scientific">Lactobacillus xujianguonis</name>
    <dbReference type="NCBI Taxonomy" id="2495899"/>
    <lineage>
        <taxon>Bacteria</taxon>
        <taxon>Bacillati</taxon>
        <taxon>Bacillota</taxon>
        <taxon>Bacilli</taxon>
        <taxon>Lactobacillales</taxon>
        <taxon>Lactobacillaceae</taxon>
        <taxon>Lactobacillus</taxon>
    </lineage>
</organism>
<protein>
    <submittedName>
        <fullName evidence="2">MarR family transcriptional regulator</fullName>
    </submittedName>
</protein>
<name>A0A437SXW2_9LACO</name>
<reference evidence="2 3" key="1">
    <citation type="submission" date="2018-12" db="EMBL/GenBank/DDBJ databases">
        <authorList>
            <person name="Meng J."/>
        </authorList>
    </citation>
    <scope>NUCLEOTIDE SEQUENCE [LARGE SCALE GENOMIC DNA]</scope>
    <source>
        <strain evidence="2 3">HT111-2</strain>
    </source>
</reference>
<dbReference type="SUPFAM" id="SSF46785">
    <property type="entry name" value="Winged helix' DNA-binding domain"/>
    <property type="match status" value="1"/>
</dbReference>
<dbReference type="PROSITE" id="PS01124">
    <property type="entry name" value="HTH_ARAC_FAMILY_2"/>
    <property type="match status" value="1"/>
</dbReference>
<dbReference type="GO" id="GO:0006950">
    <property type="term" value="P:response to stress"/>
    <property type="evidence" value="ECO:0007669"/>
    <property type="project" value="TreeGrafter"/>
</dbReference>
<dbReference type="Proteomes" id="UP000288291">
    <property type="component" value="Unassembled WGS sequence"/>
</dbReference>
<keyword evidence="3" id="KW-1185">Reference proteome</keyword>
<dbReference type="Pfam" id="PF12802">
    <property type="entry name" value="MarR_2"/>
    <property type="match status" value="1"/>
</dbReference>
<evidence type="ECO:0000259" key="1">
    <source>
        <dbReference type="PROSITE" id="PS01124"/>
    </source>
</evidence>
<dbReference type="InterPro" id="IPR039422">
    <property type="entry name" value="MarR/SlyA-like"/>
</dbReference>
<dbReference type="InterPro" id="IPR036388">
    <property type="entry name" value="WH-like_DNA-bd_sf"/>
</dbReference>
<dbReference type="EMBL" id="RXIA01000001">
    <property type="protein sequence ID" value="RVU71748.1"/>
    <property type="molecule type" value="Genomic_DNA"/>
</dbReference>
<dbReference type="InterPro" id="IPR036390">
    <property type="entry name" value="WH_DNA-bd_sf"/>
</dbReference>
<dbReference type="SMART" id="SM00347">
    <property type="entry name" value="HTH_MARR"/>
    <property type="match status" value="1"/>
</dbReference>
<gene>
    <name evidence="2" type="ORF">EJK17_00270</name>
</gene>
<accession>A0A437SXW2</accession>
<dbReference type="PANTHER" id="PTHR33164:SF43">
    <property type="entry name" value="HTH-TYPE TRANSCRIPTIONAL REPRESSOR YETL"/>
    <property type="match status" value="1"/>
</dbReference>